<accession>A0ABW8ICU6</accession>
<evidence type="ECO:0000256" key="1">
    <source>
        <dbReference type="SAM" id="Phobius"/>
    </source>
</evidence>
<dbReference type="EMBL" id="JAUIYO010000019">
    <property type="protein sequence ID" value="MFK2827000.1"/>
    <property type="molecule type" value="Genomic_DNA"/>
</dbReference>
<dbReference type="Proteomes" id="UP001619911">
    <property type="component" value="Unassembled WGS sequence"/>
</dbReference>
<keyword evidence="1" id="KW-1133">Transmembrane helix</keyword>
<keyword evidence="1" id="KW-0472">Membrane</keyword>
<comment type="caution">
    <text evidence="2">The sequence shown here is derived from an EMBL/GenBank/DDBJ whole genome shotgun (WGS) entry which is preliminary data.</text>
</comment>
<evidence type="ECO:0000313" key="2">
    <source>
        <dbReference type="EMBL" id="MFK2827000.1"/>
    </source>
</evidence>
<keyword evidence="1" id="KW-0812">Transmembrane</keyword>
<dbReference type="Pfam" id="PF11755">
    <property type="entry name" value="DUF3311"/>
    <property type="match status" value="1"/>
</dbReference>
<gene>
    <name evidence="2" type="ORF">QYG89_15210</name>
</gene>
<dbReference type="InterPro" id="IPR021741">
    <property type="entry name" value="DUF3311"/>
</dbReference>
<keyword evidence="3" id="KW-1185">Reference proteome</keyword>
<dbReference type="RefSeq" id="WP_404318880.1">
    <property type="nucleotide sequence ID" value="NZ_JAUIYO010000019.1"/>
</dbReference>
<name>A0ABW8ICU6_9BACI</name>
<sequence>MKLYHLLVLVPLLGMLGGIGFANRVTPYVFGLPFLHFWLVLWVILTSFVLMIIYRMDEGKRKGDHQ</sequence>
<reference evidence="2 3" key="1">
    <citation type="submission" date="2023-07" db="EMBL/GenBank/DDBJ databases">
        <title>Bacillus lucianemedeirus sp. nov, a new species isolated from an immunobiological production facility.</title>
        <authorList>
            <person name="Costa L.V."/>
            <person name="Miranda R.V.S.L."/>
            <person name="Brandao M.L.L."/>
            <person name="Reis C.M.F."/>
            <person name="Frazao A.M."/>
            <person name="Cruz F.V."/>
            <person name="Baio P.V.P."/>
            <person name="Veras J.F.C."/>
            <person name="Ramos J.N."/>
            <person name="Vieira V."/>
        </authorList>
    </citation>
    <scope>NUCLEOTIDE SEQUENCE [LARGE SCALE GENOMIC DNA]</scope>
    <source>
        <strain evidence="2 3">B190/17</strain>
    </source>
</reference>
<feature type="transmembrane region" description="Helical" evidence="1">
    <location>
        <begin position="32"/>
        <end position="54"/>
    </location>
</feature>
<dbReference type="PANTHER" id="PTHR40034">
    <property type="entry name" value="BSL5891 PROTEIN"/>
    <property type="match status" value="1"/>
</dbReference>
<protein>
    <submittedName>
        <fullName evidence="2">DUF3311 domain-containing protein</fullName>
    </submittedName>
</protein>
<dbReference type="PANTHER" id="PTHR40034:SF1">
    <property type="entry name" value="BSL5891 PROTEIN"/>
    <property type="match status" value="1"/>
</dbReference>
<proteinExistence type="predicted"/>
<organism evidence="2 3">
    <name type="scientific">Bacillus lumedeiriae</name>
    <dbReference type="NCBI Taxonomy" id="3058829"/>
    <lineage>
        <taxon>Bacteria</taxon>
        <taxon>Bacillati</taxon>
        <taxon>Bacillota</taxon>
        <taxon>Bacilli</taxon>
        <taxon>Bacillales</taxon>
        <taxon>Bacillaceae</taxon>
        <taxon>Bacillus</taxon>
    </lineage>
</organism>
<evidence type="ECO:0000313" key="3">
    <source>
        <dbReference type="Proteomes" id="UP001619911"/>
    </source>
</evidence>